<evidence type="ECO:0000259" key="1">
    <source>
        <dbReference type="Pfam" id="PF01243"/>
    </source>
</evidence>
<feature type="domain" description="Pyridoxamine 5'-phosphate oxidase N-terminal" evidence="1">
    <location>
        <begin position="4"/>
        <end position="124"/>
    </location>
</feature>
<dbReference type="GO" id="GO:0005737">
    <property type="term" value="C:cytoplasm"/>
    <property type="evidence" value="ECO:0007669"/>
    <property type="project" value="TreeGrafter"/>
</dbReference>
<dbReference type="RefSeq" id="WP_076545413.1">
    <property type="nucleotide sequence ID" value="NZ_FTNC01000015.1"/>
</dbReference>
<dbReference type="PANTHER" id="PTHR28040">
    <property type="entry name" value="PYRIDOXAMINE 5'-PHOSPHATE OXIDASE YLR456W HOMOLOG-RELATED"/>
    <property type="match status" value="1"/>
</dbReference>
<dbReference type="InterPro" id="IPR011576">
    <property type="entry name" value="Pyridox_Oxase_N"/>
</dbReference>
<dbReference type="Pfam" id="PF01243">
    <property type="entry name" value="PNPOx_N"/>
    <property type="match status" value="1"/>
</dbReference>
<dbReference type="OrthoDB" id="2112116at2"/>
<keyword evidence="3" id="KW-1185">Reference proteome</keyword>
<dbReference type="STRING" id="56779.SAMN05421834_11542"/>
<dbReference type="AlphaFoldDB" id="A0A1N6YSJ2"/>
<dbReference type="SUPFAM" id="SSF50475">
    <property type="entry name" value="FMN-binding split barrel"/>
    <property type="match status" value="1"/>
</dbReference>
<gene>
    <name evidence="2" type="ORF">SAMN05421834_11542</name>
</gene>
<sequence>MKISKEIKTLLKNNKLCSMATCWNQKPYLSLMNFTYLEKENIVILSSRKNSKKYNNIQKNKNISLLVSSDSLNKSATFLGTAQIITLEDEKEEYYRKIHLKNCEMPQFILGENINLIIFNIEEVIISDSQDNVKYIG</sequence>
<evidence type="ECO:0000313" key="2">
    <source>
        <dbReference type="EMBL" id="SIR17593.1"/>
    </source>
</evidence>
<dbReference type="Gene3D" id="2.30.110.10">
    <property type="entry name" value="Electron Transport, Fmn-binding Protein, Chain A"/>
    <property type="match status" value="1"/>
</dbReference>
<dbReference type="EMBL" id="FTNC01000015">
    <property type="protein sequence ID" value="SIR17593.1"/>
    <property type="molecule type" value="Genomic_DNA"/>
</dbReference>
<organism evidence="2 3">
    <name type="scientific">Halanaerobium kushneri</name>
    <dbReference type="NCBI Taxonomy" id="56779"/>
    <lineage>
        <taxon>Bacteria</taxon>
        <taxon>Bacillati</taxon>
        <taxon>Bacillota</taxon>
        <taxon>Clostridia</taxon>
        <taxon>Halanaerobiales</taxon>
        <taxon>Halanaerobiaceae</taxon>
        <taxon>Halanaerobium</taxon>
    </lineage>
</organism>
<accession>A0A1N6YSJ2</accession>
<name>A0A1N6YSJ2_9FIRM</name>
<dbReference type="InterPro" id="IPR052841">
    <property type="entry name" value="PMP_oxidase-like"/>
</dbReference>
<dbReference type="PANTHER" id="PTHR28040:SF1">
    <property type="entry name" value="PYRIDOXAMINE 5'-PHOSPHATE OXIDASE YLR456W HOMOLOG-RELATED"/>
    <property type="match status" value="1"/>
</dbReference>
<dbReference type="Proteomes" id="UP000185669">
    <property type="component" value="Unassembled WGS sequence"/>
</dbReference>
<protein>
    <submittedName>
        <fullName evidence="2">Pyridoxamine 5'-phosphate oxidase</fullName>
    </submittedName>
</protein>
<evidence type="ECO:0000313" key="3">
    <source>
        <dbReference type="Proteomes" id="UP000185669"/>
    </source>
</evidence>
<reference evidence="3" key="1">
    <citation type="submission" date="2017-01" db="EMBL/GenBank/DDBJ databases">
        <authorList>
            <person name="Varghese N."/>
            <person name="Submissions S."/>
        </authorList>
    </citation>
    <scope>NUCLEOTIDE SEQUENCE [LARGE SCALE GENOMIC DNA]</scope>
    <source>
        <strain evidence="3">ATCC 700103</strain>
    </source>
</reference>
<proteinExistence type="predicted"/>
<dbReference type="InterPro" id="IPR012349">
    <property type="entry name" value="Split_barrel_FMN-bd"/>
</dbReference>